<evidence type="ECO:0000313" key="4">
    <source>
        <dbReference type="Proteomes" id="UP001164746"/>
    </source>
</evidence>
<feature type="domain" description="VLIG-type G" evidence="2">
    <location>
        <begin position="280"/>
        <end position="451"/>
    </location>
</feature>
<keyword evidence="4" id="KW-1185">Reference proteome</keyword>
<dbReference type="PANTHER" id="PTHR22796:SF1">
    <property type="entry name" value="VWFA DOMAIN-CONTAINING PROTEIN"/>
    <property type="match status" value="1"/>
</dbReference>
<feature type="non-terminal residue" evidence="3">
    <location>
        <position position="1"/>
    </location>
</feature>
<dbReference type="PROSITE" id="PS51717">
    <property type="entry name" value="G_VLIG"/>
    <property type="match status" value="1"/>
</dbReference>
<dbReference type="SUPFAM" id="SSF52540">
    <property type="entry name" value="P-loop containing nucleoside triphosphate hydrolases"/>
    <property type="match status" value="1"/>
</dbReference>
<dbReference type="Gene3D" id="3.40.50.300">
    <property type="entry name" value="P-loop containing nucleotide triphosphate hydrolases"/>
    <property type="match status" value="1"/>
</dbReference>
<reference evidence="3" key="1">
    <citation type="submission" date="2022-11" db="EMBL/GenBank/DDBJ databases">
        <title>Centuries of genome instability and evolution in soft-shell clam transmissible cancer (bioRxiv).</title>
        <authorList>
            <person name="Hart S.F.M."/>
            <person name="Yonemitsu M.A."/>
            <person name="Giersch R.M."/>
            <person name="Beal B.F."/>
            <person name="Arriagada G."/>
            <person name="Davis B.W."/>
            <person name="Ostrander E.A."/>
            <person name="Goff S.P."/>
            <person name="Metzger M.J."/>
        </authorList>
    </citation>
    <scope>NUCLEOTIDE SEQUENCE</scope>
    <source>
        <strain evidence="3">MELC-2E11</strain>
        <tissue evidence="3">Siphon/mantle</tissue>
    </source>
</reference>
<dbReference type="InterPro" id="IPR027417">
    <property type="entry name" value="P-loop_NTPase"/>
</dbReference>
<name>A0ABY7DBU9_MYAAR</name>
<evidence type="ECO:0000259" key="2">
    <source>
        <dbReference type="PROSITE" id="PS51717"/>
    </source>
</evidence>
<dbReference type="InterPro" id="IPR030383">
    <property type="entry name" value="G_VLIG_dom"/>
</dbReference>
<dbReference type="EMBL" id="CP111012">
    <property type="protein sequence ID" value="WAQ94794.1"/>
    <property type="molecule type" value="Genomic_DNA"/>
</dbReference>
<protein>
    <submittedName>
        <fullName evidence="3">GVIN1-like protein</fullName>
    </submittedName>
</protein>
<gene>
    <name evidence="3" type="ORF">MAR_007265</name>
</gene>
<sequence>MEPKTQAALLDQHFKTQVPVPKVSVQKAPPAPQRVSRSFDARVDKKPKPHYDQNRMFQKPPQSLCTMSDPSTGKKESDDQDHPQSVFDPHTRTKQEQQNTTKEEPYEGISNLLRRLGLQKRSDNHITVHEAMVVNIKTQTEEEMSFNQLPWIMLRNIIAVNYTARDYTQIYSRNTVTTSESRKQANSDLRRRFGKDSEIEDASFGVEHLIREVGHICDSSQHLQNDLSRFELPPAEDIADLVANLVLDGESLEIIDGDNVFFPSKWIAMVFKKIDEKSGQGRIMTLSVLGLQSSGKSTLLNSMFGVHFSVSSGRCTRGINAQLLPVNQTHTNKIQHVLIIDSEGLRAPELDSATNIGKRDNELATFVTGLGDLTLMNIMGENFSDMRDILQIVVHAFLRLKLANGALKTGQTCMFVHHNVTDKSASDSMKDRFLKLIQILDAVTADAAETE</sequence>
<feature type="compositionally biased region" description="Basic and acidic residues" evidence="1">
    <location>
        <begin position="72"/>
        <end position="82"/>
    </location>
</feature>
<dbReference type="Pfam" id="PF25683">
    <property type="entry name" value="URGCP_GTPase"/>
    <property type="match status" value="1"/>
</dbReference>
<dbReference type="PANTHER" id="PTHR22796">
    <property type="entry name" value="URG4-RELATED"/>
    <property type="match status" value="1"/>
</dbReference>
<evidence type="ECO:0000313" key="3">
    <source>
        <dbReference type="EMBL" id="WAQ94794.1"/>
    </source>
</evidence>
<evidence type="ECO:0000256" key="1">
    <source>
        <dbReference type="SAM" id="MobiDB-lite"/>
    </source>
</evidence>
<organism evidence="3 4">
    <name type="scientific">Mya arenaria</name>
    <name type="common">Soft-shell clam</name>
    <dbReference type="NCBI Taxonomy" id="6604"/>
    <lineage>
        <taxon>Eukaryota</taxon>
        <taxon>Metazoa</taxon>
        <taxon>Spiralia</taxon>
        <taxon>Lophotrochozoa</taxon>
        <taxon>Mollusca</taxon>
        <taxon>Bivalvia</taxon>
        <taxon>Autobranchia</taxon>
        <taxon>Heteroconchia</taxon>
        <taxon>Euheterodonta</taxon>
        <taxon>Imparidentia</taxon>
        <taxon>Neoheterodontei</taxon>
        <taxon>Myida</taxon>
        <taxon>Myoidea</taxon>
        <taxon>Myidae</taxon>
        <taxon>Mya</taxon>
    </lineage>
</organism>
<dbReference type="Proteomes" id="UP001164746">
    <property type="component" value="Chromosome 1"/>
</dbReference>
<feature type="compositionally biased region" description="Polar residues" evidence="1">
    <location>
        <begin position="60"/>
        <end position="71"/>
    </location>
</feature>
<proteinExistence type="predicted"/>
<feature type="compositionally biased region" description="Basic and acidic residues" evidence="1">
    <location>
        <begin position="89"/>
        <end position="105"/>
    </location>
</feature>
<feature type="region of interest" description="Disordered" evidence="1">
    <location>
        <begin position="1"/>
        <end position="108"/>
    </location>
</feature>
<accession>A0ABY7DBU9</accession>
<feature type="compositionally biased region" description="Basic and acidic residues" evidence="1">
    <location>
        <begin position="37"/>
        <end position="53"/>
    </location>
</feature>